<organism evidence="1 2">
    <name type="scientific">Stentor coeruleus</name>
    <dbReference type="NCBI Taxonomy" id="5963"/>
    <lineage>
        <taxon>Eukaryota</taxon>
        <taxon>Sar</taxon>
        <taxon>Alveolata</taxon>
        <taxon>Ciliophora</taxon>
        <taxon>Postciliodesmatophora</taxon>
        <taxon>Heterotrichea</taxon>
        <taxon>Heterotrichida</taxon>
        <taxon>Stentoridae</taxon>
        <taxon>Stentor</taxon>
    </lineage>
</organism>
<dbReference type="AlphaFoldDB" id="A0A1R2BJ44"/>
<sequence>MELKDYLQKSKERRESIMKTANKYLNKTSSGEIIYKTKKPGLIDDNAFYGPTPKGLKSFEEEVNQQLKKYFKPEAPDSGKSQNKIFRNIGVNKGIQKAYSKNSGIIKKKPLIMLPKSIFLSPLRIIKQVTDGKYMQNSPYRAQIKKHLSKRNLTPIKNYDRNALLIPVLNKSTVGHKSTLSVN</sequence>
<evidence type="ECO:0000313" key="1">
    <source>
        <dbReference type="EMBL" id="OMJ76744.1"/>
    </source>
</evidence>
<accession>A0A1R2BJ44</accession>
<protein>
    <submittedName>
        <fullName evidence="1">Uncharacterized protein</fullName>
    </submittedName>
</protein>
<comment type="caution">
    <text evidence="1">The sequence shown here is derived from an EMBL/GenBank/DDBJ whole genome shotgun (WGS) entry which is preliminary data.</text>
</comment>
<proteinExistence type="predicted"/>
<gene>
    <name evidence="1" type="ORF">SteCoe_23805</name>
</gene>
<keyword evidence="2" id="KW-1185">Reference proteome</keyword>
<reference evidence="1 2" key="1">
    <citation type="submission" date="2016-11" db="EMBL/GenBank/DDBJ databases">
        <title>The macronuclear genome of Stentor coeruleus: a giant cell with tiny introns.</title>
        <authorList>
            <person name="Slabodnick M."/>
            <person name="Ruby J.G."/>
            <person name="Reiff S.B."/>
            <person name="Swart E.C."/>
            <person name="Gosai S."/>
            <person name="Prabakaran S."/>
            <person name="Witkowska E."/>
            <person name="Larue G.E."/>
            <person name="Fisher S."/>
            <person name="Freeman R.M."/>
            <person name="Gunawardena J."/>
            <person name="Chu W."/>
            <person name="Stover N.A."/>
            <person name="Gregory B.D."/>
            <person name="Nowacki M."/>
            <person name="Derisi J."/>
            <person name="Roy S.W."/>
            <person name="Marshall W.F."/>
            <person name="Sood P."/>
        </authorList>
    </citation>
    <scope>NUCLEOTIDE SEQUENCE [LARGE SCALE GENOMIC DNA]</scope>
    <source>
        <strain evidence="1">WM001</strain>
    </source>
</reference>
<evidence type="ECO:0000313" key="2">
    <source>
        <dbReference type="Proteomes" id="UP000187209"/>
    </source>
</evidence>
<dbReference type="EMBL" id="MPUH01000613">
    <property type="protein sequence ID" value="OMJ76744.1"/>
    <property type="molecule type" value="Genomic_DNA"/>
</dbReference>
<name>A0A1R2BJ44_9CILI</name>
<dbReference type="Proteomes" id="UP000187209">
    <property type="component" value="Unassembled WGS sequence"/>
</dbReference>